<name>A0A5B7DG54_PORTR</name>
<organism evidence="1 2">
    <name type="scientific">Portunus trituberculatus</name>
    <name type="common">Swimming crab</name>
    <name type="synonym">Neptunus trituberculatus</name>
    <dbReference type="NCBI Taxonomy" id="210409"/>
    <lineage>
        <taxon>Eukaryota</taxon>
        <taxon>Metazoa</taxon>
        <taxon>Ecdysozoa</taxon>
        <taxon>Arthropoda</taxon>
        <taxon>Crustacea</taxon>
        <taxon>Multicrustacea</taxon>
        <taxon>Malacostraca</taxon>
        <taxon>Eumalacostraca</taxon>
        <taxon>Eucarida</taxon>
        <taxon>Decapoda</taxon>
        <taxon>Pleocyemata</taxon>
        <taxon>Brachyura</taxon>
        <taxon>Eubrachyura</taxon>
        <taxon>Portunoidea</taxon>
        <taxon>Portunidae</taxon>
        <taxon>Portuninae</taxon>
        <taxon>Portunus</taxon>
    </lineage>
</organism>
<dbReference type="OrthoDB" id="9880600at2759"/>
<reference evidence="1 2" key="1">
    <citation type="submission" date="2019-05" db="EMBL/GenBank/DDBJ databases">
        <title>Another draft genome of Portunus trituberculatus and its Hox gene families provides insights of decapod evolution.</title>
        <authorList>
            <person name="Jeong J.-H."/>
            <person name="Song I."/>
            <person name="Kim S."/>
            <person name="Choi T."/>
            <person name="Kim D."/>
            <person name="Ryu S."/>
            <person name="Kim W."/>
        </authorList>
    </citation>
    <scope>NUCLEOTIDE SEQUENCE [LARGE SCALE GENOMIC DNA]</scope>
    <source>
        <tissue evidence="1">Muscle</tissue>
    </source>
</reference>
<dbReference type="EMBL" id="VSRR010000859">
    <property type="protein sequence ID" value="MPC20318.1"/>
    <property type="molecule type" value="Genomic_DNA"/>
</dbReference>
<sequence>MEATKLAVEKVNHLSLVPGVNLGEPPSQFTEPFPSLIHHPLNSSPHTPLSVSTRVSPTRCTGLRVADTCSLEGLSVKVAMQAWMVDAFACPEPVLTLGYLGELQLVTGAIN</sequence>
<evidence type="ECO:0000313" key="1">
    <source>
        <dbReference type="EMBL" id="MPC20318.1"/>
    </source>
</evidence>
<dbReference type="Proteomes" id="UP000324222">
    <property type="component" value="Unassembled WGS sequence"/>
</dbReference>
<gene>
    <name evidence="1" type="ORF">E2C01_013256</name>
</gene>
<dbReference type="AlphaFoldDB" id="A0A5B7DG54"/>
<accession>A0A5B7DG54</accession>
<proteinExistence type="predicted"/>
<comment type="caution">
    <text evidence="1">The sequence shown here is derived from an EMBL/GenBank/DDBJ whole genome shotgun (WGS) entry which is preliminary data.</text>
</comment>
<evidence type="ECO:0000313" key="2">
    <source>
        <dbReference type="Proteomes" id="UP000324222"/>
    </source>
</evidence>
<protein>
    <submittedName>
        <fullName evidence="1">Uncharacterized protein</fullName>
    </submittedName>
</protein>
<keyword evidence="2" id="KW-1185">Reference proteome</keyword>